<comment type="caution">
    <text evidence="2">The sequence shown here is derived from an EMBL/GenBank/DDBJ whole genome shotgun (WGS) entry which is preliminary data.</text>
</comment>
<reference evidence="3" key="1">
    <citation type="journal article" date="2019" name="Int. J. Syst. Evol. Microbiol.">
        <title>The Global Catalogue of Microorganisms (GCM) 10K type strain sequencing project: providing services to taxonomists for standard genome sequencing and annotation.</title>
        <authorList>
            <consortium name="The Broad Institute Genomics Platform"/>
            <consortium name="The Broad Institute Genome Sequencing Center for Infectious Disease"/>
            <person name="Wu L."/>
            <person name="Ma J."/>
        </authorList>
    </citation>
    <scope>NUCLEOTIDE SEQUENCE [LARGE SCALE GENOMIC DNA]</scope>
    <source>
        <strain evidence="3">JCM 31486</strain>
    </source>
</reference>
<feature type="compositionally biased region" description="Basic and acidic residues" evidence="1">
    <location>
        <begin position="111"/>
        <end position="122"/>
    </location>
</feature>
<sequence length="130" mass="13966">VLLVVAGQGPELAHLRALTSHDDGIVYLTDVQDDEKPLLMNGCAAYALPTRPEPDFVETFGIALVEKMLAGGSGVVPTWSIPSAFLMPITSGHPRELGRATAASRWMSRGHQADGIDHEDHPLVQITTDQ</sequence>
<dbReference type="SUPFAM" id="SSF53756">
    <property type="entry name" value="UDP-Glycosyltransferase/glycogen phosphorylase"/>
    <property type="match status" value="1"/>
</dbReference>
<feature type="non-terminal residue" evidence="2">
    <location>
        <position position="1"/>
    </location>
</feature>
<keyword evidence="3" id="KW-1185">Reference proteome</keyword>
<organism evidence="2 3">
    <name type="scientific">Kibdelosporangium lantanae</name>
    <dbReference type="NCBI Taxonomy" id="1497396"/>
    <lineage>
        <taxon>Bacteria</taxon>
        <taxon>Bacillati</taxon>
        <taxon>Actinomycetota</taxon>
        <taxon>Actinomycetes</taxon>
        <taxon>Pseudonocardiales</taxon>
        <taxon>Pseudonocardiaceae</taxon>
        <taxon>Kibdelosporangium</taxon>
    </lineage>
</organism>
<gene>
    <name evidence="2" type="ORF">ACFQ1S_20950</name>
</gene>
<dbReference type="Proteomes" id="UP001597045">
    <property type="component" value="Unassembled WGS sequence"/>
</dbReference>
<dbReference type="Gene3D" id="3.40.50.2000">
    <property type="entry name" value="Glycogen Phosphorylase B"/>
    <property type="match status" value="1"/>
</dbReference>
<feature type="region of interest" description="Disordered" evidence="1">
    <location>
        <begin position="100"/>
        <end position="130"/>
    </location>
</feature>
<evidence type="ECO:0000313" key="3">
    <source>
        <dbReference type="Proteomes" id="UP001597045"/>
    </source>
</evidence>
<proteinExistence type="predicted"/>
<dbReference type="EMBL" id="JBHTIS010001271">
    <property type="protein sequence ID" value="MFD1047825.1"/>
    <property type="molecule type" value="Genomic_DNA"/>
</dbReference>
<evidence type="ECO:0000313" key="2">
    <source>
        <dbReference type="EMBL" id="MFD1047825.1"/>
    </source>
</evidence>
<evidence type="ECO:0000256" key="1">
    <source>
        <dbReference type="SAM" id="MobiDB-lite"/>
    </source>
</evidence>
<protein>
    <submittedName>
        <fullName evidence="2">Uncharacterized protein</fullName>
    </submittedName>
</protein>
<accession>A0ABW3MDS5</accession>
<name>A0ABW3MDS5_9PSEU</name>